<evidence type="ECO:0000256" key="2">
    <source>
        <dbReference type="SAM" id="MobiDB-lite"/>
    </source>
</evidence>
<dbReference type="Gene3D" id="2.60.120.700">
    <property type="entry name" value="Peptidase G1"/>
    <property type="match status" value="1"/>
</dbReference>
<dbReference type="Proteomes" id="UP000289323">
    <property type="component" value="Unassembled WGS sequence"/>
</dbReference>
<protein>
    <submittedName>
        <fullName evidence="4">248a7ba7-3a8b-47c4-a326-e4e733eb4534</fullName>
    </submittedName>
</protein>
<dbReference type="GO" id="GO:0006508">
    <property type="term" value="P:proteolysis"/>
    <property type="evidence" value="ECO:0007669"/>
    <property type="project" value="InterPro"/>
</dbReference>
<dbReference type="GO" id="GO:0070007">
    <property type="term" value="F:glutamic-type endopeptidase activity"/>
    <property type="evidence" value="ECO:0007669"/>
    <property type="project" value="InterPro"/>
</dbReference>
<dbReference type="CDD" id="cd13426">
    <property type="entry name" value="Peptidase_G1"/>
    <property type="match status" value="1"/>
</dbReference>
<feature type="region of interest" description="Disordered" evidence="2">
    <location>
        <begin position="49"/>
        <end position="69"/>
    </location>
</feature>
<dbReference type="PANTHER" id="PTHR37536:SF1">
    <property type="entry name" value="ASPERGILLOPEPSIN, PUTAITVE (AFU_ORTHOLOGUE AFUA_7G01200)"/>
    <property type="match status" value="1"/>
</dbReference>
<dbReference type="InterPro" id="IPR038656">
    <property type="entry name" value="Peptidase_G1_sf"/>
</dbReference>
<dbReference type="Pfam" id="PF01828">
    <property type="entry name" value="Peptidase_A4"/>
    <property type="match status" value="1"/>
</dbReference>
<dbReference type="PANTHER" id="PTHR37536">
    <property type="entry name" value="PUTATIVE (AFU_ORTHOLOGUE AFUA_3G02970)-RELATED"/>
    <property type="match status" value="1"/>
</dbReference>
<sequence length="287" mass="31192">MRWPFAALLGSAFVVRQALAELTFTVKATRNGVAIPQSEIKIEPFEFGRGSVSQSTPARRAGRKSRRSNPIATSANWCGSVNSAPSGNQIKTIHASFQHPSCSQRSGMSLYPQAEANWVGIDGDTYKSALLQAGTLCTIDNSTADATHLAWWQWVPSGAYAITSLPGKTEILLSPDDWIEVTIDTASDTEAEITIANLSQQQVYTMHIGTGPTLARVDADWVVERPYFDGALAGFPTFTDVWFEEAYANLTSSSSSSLGILGAKQYQIPDLCASEEWDDTQEVSWSL</sequence>
<organism evidence="4 5">
    <name type="scientific">Thermothielavioides terrestris</name>
    <dbReference type="NCBI Taxonomy" id="2587410"/>
    <lineage>
        <taxon>Eukaryota</taxon>
        <taxon>Fungi</taxon>
        <taxon>Dikarya</taxon>
        <taxon>Ascomycota</taxon>
        <taxon>Pezizomycotina</taxon>
        <taxon>Sordariomycetes</taxon>
        <taxon>Sordariomycetidae</taxon>
        <taxon>Sordariales</taxon>
        <taxon>Chaetomiaceae</taxon>
        <taxon>Thermothielavioides</taxon>
    </lineage>
</organism>
<proteinExistence type="predicted"/>
<dbReference type="InterPro" id="IPR013320">
    <property type="entry name" value="ConA-like_dom_sf"/>
</dbReference>
<evidence type="ECO:0000313" key="5">
    <source>
        <dbReference type="Proteomes" id="UP000289323"/>
    </source>
</evidence>
<gene>
    <name evidence="4" type="ORF">TT172_LOCUS9103</name>
</gene>
<accession>A0A3S4CBR8</accession>
<feature type="chain" id="PRO_5018549051" evidence="3">
    <location>
        <begin position="21"/>
        <end position="287"/>
    </location>
</feature>
<dbReference type="InterPro" id="IPR000250">
    <property type="entry name" value="Peptidase_G1"/>
</dbReference>
<dbReference type="EMBL" id="OUUZ01000018">
    <property type="protein sequence ID" value="SPQ26684.1"/>
    <property type="molecule type" value="Genomic_DNA"/>
</dbReference>
<feature type="active site" description="Proton acceptor" evidence="1">
    <location>
        <position position="224"/>
    </location>
</feature>
<feature type="signal peptide" evidence="3">
    <location>
        <begin position="1"/>
        <end position="20"/>
    </location>
</feature>
<evidence type="ECO:0000256" key="1">
    <source>
        <dbReference type="PIRSR" id="PIRSR600250-50"/>
    </source>
</evidence>
<dbReference type="AlphaFoldDB" id="A0A3S4CBR8"/>
<evidence type="ECO:0000256" key="3">
    <source>
        <dbReference type="SAM" id="SignalP"/>
    </source>
</evidence>
<evidence type="ECO:0000313" key="4">
    <source>
        <dbReference type="EMBL" id="SPQ26684.1"/>
    </source>
</evidence>
<name>A0A3S4CBR8_9PEZI</name>
<keyword evidence="3" id="KW-0732">Signal</keyword>
<dbReference type="SUPFAM" id="SSF49899">
    <property type="entry name" value="Concanavalin A-like lectins/glucanases"/>
    <property type="match status" value="1"/>
</dbReference>
<reference evidence="4 5" key="1">
    <citation type="submission" date="2018-04" db="EMBL/GenBank/DDBJ databases">
        <authorList>
            <person name="Huttner S."/>
            <person name="Dainat J."/>
        </authorList>
    </citation>
    <scope>NUCLEOTIDE SEQUENCE [LARGE SCALE GENOMIC DNA]</scope>
</reference>